<evidence type="ECO:0000313" key="1">
    <source>
        <dbReference type="EMBL" id="SDG32354.1"/>
    </source>
</evidence>
<organism evidence="1 2">
    <name type="scientific">Mucilaginibacter gossypii</name>
    <dbReference type="NCBI Taxonomy" id="551996"/>
    <lineage>
        <taxon>Bacteria</taxon>
        <taxon>Pseudomonadati</taxon>
        <taxon>Bacteroidota</taxon>
        <taxon>Sphingobacteriia</taxon>
        <taxon>Sphingobacteriales</taxon>
        <taxon>Sphingobacteriaceae</taxon>
        <taxon>Mucilaginibacter</taxon>
    </lineage>
</organism>
<dbReference type="Proteomes" id="UP000199705">
    <property type="component" value="Unassembled WGS sequence"/>
</dbReference>
<dbReference type="EMBL" id="FNCG01000003">
    <property type="protein sequence ID" value="SDG32354.1"/>
    <property type="molecule type" value="Genomic_DNA"/>
</dbReference>
<sequence>MLEDVGGKMSAYSMRLSDTWIKRTLKASSKEAPRKSSGLF</sequence>
<dbReference type="AlphaFoldDB" id="A0A1G7TBC6"/>
<accession>A0A1G7TBC6</accession>
<reference evidence="2" key="1">
    <citation type="submission" date="2016-10" db="EMBL/GenBank/DDBJ databases">
        <authorList>
            <person name="Varghese N."/>
            <person name="Submissions S."/>
        </authorList>
    </citation>
    <scope>NUCLEOTIDE SEQUENCE [LARGE SCALE GENOMIC DNA]</scope>
    <source>
        <strain evidence="2">Gh-67</strain>
    </source>
</reference>
<evidence type="ECO:0000313" key="2">
    <source>
        <dbReference type="Proteomes" id="UP000199705"/>
    </source>
</evidence>
<protein>
    <submittedName>
        <fullName evidence="1">Uncharacterized protein</fullName>
    </submittedName>
</protein>
<keyword evidence="2" id="KW-1185">Reference proteome</keyword>
<gene>
    <name evidence="1" type="ORF">SAMN05192573_10390</name>
</gene>
<proteinExistence type="predicted"/>
<name>A0A1G7TBC6_9SPHI</name>